<keyword evidence="10" id="KW-0100">Branched-chain amino acid biosynthesis</keyword>
<dbReference type="FunFam" id="3.50.30.80:FF:000001">
    <property type="entry name" value="Dihydroxy-acid dehydratase"/>
    <property type="match status" value="1"/>
</dbReference>
<dbReference type="AlphaFoldDB" id="D8QVL8"/>
<dbReference type="InterPro" id="IPR042096">
    <property type="entry name" value="Dihydro-acid_dehy_C"/>
</dbReference>
<evidence type="ECO:0000313" key="21">
    <source>
        <dbReference type="Proteomes" id="UP000001514"/>
    </source>
</evidence>
<keyword evidence="7" id="KW-0408">Iron</keyword>
<dbReference type="eggNOG" id="KOG2448">
    <property type="taxonomic scope" value="Eukaryota"/>
</dbReference>
<dbReference type="PANTHER" id="PTHR21000">
    <property type="entry name" value="DIHYDROXY-ACID DEHYDRATASE DAD"/>
    <property type="match status" value="1"/>
</dbReference>
<name>D8QVL8_SELML</name>
<dbReference type="UniPathway" id="UPA00047">
    <property type="reaction ID" value="UER00057"/>
</dbReference>
<feature type="domain" description="Dihydroxy-acid/6-phosphogluconate dehydratase N-terminal" evidence="18">
    <location>
        <begin position="85"/>
        <end position="402"/>
    </location>
</feature>
<keyword evidence="6" id="KW-0460">Magnesium</keyword>
<dbReference type="InParanoid" id="D8QVL8"/>
<dbReference type="InterPro" id="IPR004404">
    <property type="entry name" value="DihydroxyA_deHydtase"/>
</dbReference>
<dbReference type="STRING" id="88036.D8QVL8"/>
<dbReference type="EC" id="4.2.1.9" evidence="14"/>
<accession>D8QVL8</accession>
<dbReference type="PANTHER" id="PTHR21000:SF5">
    <property type="entry name" value="DIHYDROXY-ACID DEHYDRATASE, MITOCHONDRIAL"/>
    <property type="match status" value="1"/>
</dbReference>
<gene>
    <name evidence="20" type="ORF">SELMODRAFT_165632</name>
</gene>
<dbReference type="NCBIfam" id="TIGR00110">
    <property type="entry name" value="ilvD"/>
    <property type="match status" value="1"/>
</dbReference>
<keyword evidence="9" id="KW-0456">Lyase</keyword>
<dbReference type="SUPFAM" id="SSF143975">
    <property type="entry name" value="IlvD/EDD N-terminal domain-like"/>
    <property type="match status" value="1"/>
</dbReference>
<dbReference type="Pfam" id="PF24877">
    <property type="entry name" value="ILV_EDD_C"/>
    <property type="match status" value="1"/>
</dbReference>
<feature type="domain" description="Dihydroxy-acid/6-phosphogluconate dehydratase C-terminal" evidence="19">
    <location>
        <begin position="414"/>
        <end position="604"/>
    </location>
</feature>
<dbReference type="GO" id="GO:0009082">
    <property type="term" value="P:branched-chain amino acid biosynthetic process"/>
    <property type="evidence" value="ECO:0000318"/>
    <property type="project" value="GO_Central"/>
</dbReference>
<feature type="compositionally biased region" description="Low complexity" evidence="17">
    <location>
        <begin position="20"/>
        <end position="33"/>
    </location>
</feature>
<dbReference type="Proteomes" id="UP000001514">
    <property type="component" value="Unassembled WGS sequence"/>
</dbReference>
<dbReference type="FunCoup" id="D8QVL8">
    <property type="interactions" value="1330"/>
</dbReference>
<organism evidence="21">
    <name type="scientific">Selaginella moellendorffii</name>
    <name type="common">Spikemoss</name>
    <dbReference type="NCBI Taxonomy" id="88036"/>
    <lineage>
        <taxon>Eukaryota</taxon>
        <taxon>Viridiplantae</taxon>
        <taxon>Streptophyta</taxon>
        <taxon>Embryophyta</taxon>
        <taxon>Tracheophyta</taxon>
        <taxon>Lycopodiopsida</taxon>
        <taxon>Selaginellales</taxon>
        <taxon>Selaginellaceae</taxon>
        <taxon>Selaginella</taxon>
    </lineage>
</organism>
<dbReference type="HAMAP" id="MF_00012">
    <property type="entry name" value="IlvD"/>
    <property type="match status" value="1"/>
</dbReference>
<comment type="catalytic activity">
    <reaction evidence="11">
        <text>(2R)-2,3-dihydroxy-3-methylbutanoate = 3-methyl-2-oxobutanoate + H2O</text>
        <dbReference type="Rhea" id="RHEA:24809"/>
        <dbReference type="ChEBI" id="CHEBI:11851"/>
        <dbReference type="ChEBI" id="CHEBI:15377"/>
        <dbReference type="ChEBI" id="CHEBI:49072"/>
        <dbReference type="EC" id="4.2.1.9"/>
    </reaction>
    <physiologicalReaction direction="left-to-right" evidence="11">
        <dbReference type="Rhea" id="RHEA:24810"/>
    </physiologicalReaction>
</comment>
<feature type="region of interest" description="Disordered" evidence="17">
    <location>
        <begin position="1"/>
        <end position="46"/>
    </location>
</feature>
<evidence type="ECO:0000256" key="14">
    <source>
        <dbReference type="ARBA" id="ARBA00029490"/>
    </source>
</evidence>
<evidence type="ECO:0000256" key="8">
    <source>
        <dbReference type="ARBA" id="ARBA00023014"/>
    </source>
</evidence>
<dbReference type="HOGENOM" id="CLU_014271_4_2_1"/>
<dbReference type="EMBL" id="GL377567">
    <property type="protein sequence ID" value="EFJ36478.1"/>
    <property type="molecule type" value="Genomic_DNA"/>
</dbReference>
<dbReference type="GO" id="GO:0051537">
    <property type="term" value="F:2 iron, 2 sulfur cluster binding"/>
    <property type="evidence" value="ECO:0007669"/>
    <property type="project" value="UniProtKB-KW"/>
</dbReference>
<dbReference type="KEGG" id="smo:SELMODRAFT_165632"/>
<evidence type="ECO:0000313" key="20">
    <source>
        <dbReference type="EMBL" id="EFJ36478.1"/>
    </source>
</evidence>
<keyword evidence="8" id="KW-0411">Iron-sulfur</keyword>
<sequence length="608" mass="64363">MAQLLGSALGPARPIPRKNAAPSSIARASVSSSPTEIAAPSRQQGAGEHAIVLNRYSSRVTQPKSQGASQAVLYGVGLRDEDMSKAQVGISSVWYEGNTCNMHLLKLSEAVKEGVREAGMVGFRFNTVGVSDAISMGTEGMCYSLQSRDLIADSIETVMGGQWYDANVSIPGCDKNMPGTLIAMGRLNRPSIMVYGGTIKPGIVNGHTYDIVSAFQSYGEYVGGHISDEQRLKVLQHSCPGAGACGGMYTANTMASAIEALGMSLPYSSSIPAEDPLKLQECRLVGKHLLELLKMDLKPKDIITKESLHNAMVVVMALGGSTNAVLHLIAIARSVNVPLTLDDFQKVSDKVPFIADLKPSGKYVMEDLHKIGGTPGVLKYLLEEGYLNGDCITVTGKTLSENISICPPLSEGQDVIHPLDRPIKSTGHIQILYGNLAPEGSVAKITGKEGLYFSGPARVFEGEEAMLSALSENPQSFKGAVIVIRGEGPKGGPGMPEMLTPTSAIMGAGLGKEVALLTDGRFSGGSHGFVVGHICPEAQVGGPIALVRDGDRITLDIEKRLIDLGVAEDELAARKKAWTAPPLKATRGTLYKYIKNVKSASEGCVTDE</sequence>
<evidence type="ECO:0000256" key="9">
    <source>
        <dbReference type="ARBA" id="ARBA00023239"/>
    </source>
</evidence>
<comment type="cofactor">
    <cofactor evidence="15">
        <name>[2Fe-2S] cluster</name>
        <dbReference type="ChEBI" id="CHEBI:190135"/>
    </cofactor>
</comment>
<comment type="cofactor">
    <cofactor evidence="1">
        <name>Mg(2+)</name>
        <dbReference type="ChEBI" id="CHEBI:18420"/>
    </cofactor>
</comment>
<dbReference type="InterPro" id="IPR056740">
    <property type="entry name" value="ILV_EDD_C"/>
</dbReference>
<dbReference type="SUPFAM" id="SSF52016">
    <property type="entry name" value="LeuD/IlvD-like"/>
    <property type="match status" value="1"/>
</dbReference>
<dbReference type="GO" id="GO:0004160">
    <property type="term" value="F:dihydroxy-acid dehydratase activity"/>
    <property type="evidence" value="ECO:0000318"/>
    <property type="project" value="GO_Central"/>
</dbReference>
<evidence type="ECO:0000256" key="3">
    <source>
        <dbReference type="ARBA" id="ARBA00022605"/>
    </source>
</evidence>
<dbReference type="Gramene" id="EFJ36478">
    <property type="protein sequence ID" value="EFJ36478"/>
    <property type="gene ID" value="SELMODRAFT_165632"/>
</dbReference>
<evidence type="ECO:0000256" key="7">
    <source>
        <dbReference type="ARBA" id="ARBA00023004"/>
    </source>
</evidence>
<dbReference type="GO" id="GO:0046872">
    <property type="term" value="F:metal ion binding"/>
    <property type="evidence" value="ECO:0007669"/>
    <property type="project" value="UniProtKB-KW"/>
</dbReference>
<dbReference type="InterPro" id="IPR000581">
    <property type="entry name" value="ILV_EDD_N"/>
</dbReference>
<evidence type="ECO:0000256" key="12">
    <source>
        <dbReference type="ARBA" id="ARBA00029436"/>
    </source>
</evidence>
<dbReference type="GO" id="GO:0009097">
    <property type="term" value="P:isoleucine biosynthetic process"/>
    <property type="evidence" value="ECO:0007669"/>
    <property type="project" value="UniProtKB-UniPathway"/>
</dbReference>
<evidence type="ECO:0000256" key="16">
    <source>
        <dbReference type="ARBA" id="ARBA00052865"/>
    </source>
</evidence>
<dbReference type="PROSITE" id="PS00887">
    <property type="entry name" value="ILVD_EDD_2"/>
    <property type="match status" value="1"/>
</dbReference>
<dbReference type="OrthoDB" id="3851628at2759"/>
<proteinExistence type="inferred from homology"/>
<keyword evidence="3" id="KW-0028">Amino-acid biosynthesis</keyword>
<evidence type="ECO:0000256" key="2">
    <source>
        <dbReference type="ARBA" id="ARBA00006486"/>
    </source>
</evidence>
<comment type="catalytic activity">
    <reaction evidence="16">
        <text>(2R,3R)-2,3-dihydroxy-3-methylpentanoate = (S)-3-methyl-2-oxopentanoate + H2O</text>
        <dbReference type="Rhea" id="RHEA:27694"/>
        <dbReference type="ChEBI" id="CHEBI:15377"/>
        <dbReference type="ChEBI" id="CHEBI:35146"/>
        <dbReference type="ChEBI" id="CHEBI:49258"/>
        <dbReference type="EC" id="4.2.1.9"/>
    </reaction>
    <physiologicalReaction direction="left-to-right" evidence="16">
        <dbReference type="Rhea" id="RHEA:27695"/>
    </physiologicalReaction>
</comment>
<keyword evidence="21" id="KW-1185">Reference proteome</keyword>
<protein>
    <recommendedName>
        <fullName evidence="14">dihydroxy-acid dehydratase</fullName>
        <ecNumber evidence="14">4.2.1.9</ecNumber>
    </recommendedName>
</protein>
<evidence type="ECO:0000256" key="10">
    <source>
        <dbReference type="ARBA" id="ARBA00023304"/>
    </source>
</evidence>
<evidence type="ECO:0000259" key="18">
    <source>
        <dbReference type="Pfam" id="PF00920"/>
    </source>
</evidence>
<comment type="pathway">
    <text evidence="12">Amino-acid biosynthesis; L-valine biosynthesis; L-valine from pyruvate: step 3/4.</text>
</comment>
<dbReference type="InterPro" id="IPR050165">
    <property type="entry name" value="DHAD_IlvD/Edd"/>
</dbReference>
<dbReference type="PROSITE" id="PS00886">
    <property type="entry name" value="ILVD_EDD_1"/>
    <property type="match status" value="1"/>
</dbReference>
<evidence type="ECO:0000256" key="6">
    <source>
        <dbReference type="ARBA" id="ARBA00022842"/>
    </source>
</evidence>
<evidence type="ECO:0000256" key="17">
    <source>
        <dbReference type="SAM" id="MobiDB-lite"/>
    </source>
</evidence>
<evidence type="ECO:0000256" key="11">
    <source>
        <dbReference type="ARBA" id="ARBA00029304"/>
    </source>
</evidence>
<evidence type="ECO:0000256" key="13">
    <source>
        <dbReference type="ARBA" id="ARBA00029437"/>
    </source>
</evidence>
<comment type="similarity">
    <text evidence="2">Belongs to the IlvD/Edd family.</text>
</comment>
<keyword evidence="4" id="KW-0001">2Fe-2S</keyword>
<evidence type="ECO:0000256" key="1">
    <source>
        <dbReference type="ARBA" id="ARBA00001946"/>
    </source>
</evidence>
<evidence type="ECO:0000256" key="5">
    <source>
        <dbReference type="ARBA" id="ARBA00022723"/>
    </source>
</evidence>
<dbReference type="OMA" id="STQGRNM"/>
<comment type="pathway">
    <text evidence="13">Amino-acid biosynthesis; L-isoleucine biosynthesis; L-isoleucine from 2-oxobutanoate: step 3/4.</text>
</comment>
<dbReference type="Pfam" id="PF00920">
    <property type="entry name" value="ILVD_EDD_N"/>
    <property type="match status" value="1"/>
</dbReference>
<dbReference type="UniPathway" id="UPA00049">
    <property type="reaction ID" value="UER00061"/>
</dbReference>
<evidence type="ECO:0000256" key="4">
    <source>
        <dbReference type="ARBA" id="ARBA00022714"/>
    </source>
</evidence>
<evidence type="ECO:0000256" key="15">
    <source>
        <dbReference type="ARBA" id="ARBA00034078"/>
    </source>
</evidence>
<keyword evidence="5" id="KW-0479">Metal-binding</keyword>
<reference evidence="20 21" key="1">
    <citation type="journal article" date="2011" name="Science">
        <title>The Selaginella genome identifies genetic changes associated with the evolution of vascular plants.</title>
        <authorList>
            <person name="Banks J.A."/>
            <person name="Nishiyama T."/>
            <person name="Hasebe M."/>
            <person name="Bowman J.L."/>
            <person name="Gribskov M."/>
            <person name="dePamphilis C."/>
            <person name="Albert V.A."/>
            <person name="Aono N."/>
            <person name="Aoyama T."/>
            <person name="Ambrose B.A."/>
            <person name="Ashton N.W."/>
            <person name="Axtell M.J."/>
            <person name="Barker E."/>
            <person name="Barker M.S."/>
            <person name="Bennetzen J.L."/>
            <person name="Bonawitz N.D."/>
            <person name="Chapple C."/>
            <person name="Cheng C."/>
            <person name="Correa L.G."/>
            <person name="Dacre M."/>
            <person name="DeBarry J."/>
            <person name="Dreyer I."/>
            <person name="Elias M."/>
            <person name="Engstrom E.M."/>
            <person name="Estelle M."/>
            <person name="Feng L."/>
            <person name="Finet C."/>
            <person name="Floyd S.K."/>
            <person name="Frommer W.B."/>
            <person name="Fujita T."/>
            <person name="Gramzow L."/>
            <person name="Gutensohn M."/>
            <person name="Harholt J."/>
            <person name="Hattori M."/>
            <person name="Heyl A."/>
            <person name="Hirai T."/>
            <person name="Hiwatashi Y."/>
            <person name="Ishikawa M."/>
            <person name="Iwata M."/>
            <person name="Karol K.G."/>
            <person name="Koehler B."/>
            <person name="Kolukisaoglu U."/>
            <person name="Kubo M."/>
            <person name="Kurata T."/>
            <person name="Lalonde S."/>
            <person name="Li K."/>
            <person name="Li Y."/>
            <person name="Litt A."/>
            <person name="Lyons E."/>
            <person name="Manning G."/>
            <person name="Maruyama T."/>
            <person name="Michael T.P."/>
            <person name="Mikami K."/>
            <person name="Miyazaki S."/>
            <person name="Morinaga S."/>
            <person name="Murata T."/>
            <person name="Mueller-Roeber B."/>
            <person name="Nelson D.R."/>
            <person name="Obara M."/>
            <person name="Oguri Y."/>
            <person name="Olmstead R.G."/>
            <person name="Onodera N."/>
            <person name="Petersen B.L."/>
            <person name="Pils B."/>
            <person name="Prigge M."/>
            <person name="Rensing S.A."/>
            <person name="Riano-Pachon D.M."/>
            <person name="Roberts A.W."/>
            <person name="Sato Y."/>
            <person name="Scheller H.V."/>
            <person name="Schulz B."/>
            <person name="Schulz C."/>
            <person name="Shakirov E.V."/>
            <person name="Shibagaki N."/>
            <person name="Shinohara N."/>
            <person name="Shippen D.E."/>
            <person name="Soerensen I."/>
            <person name="Sotooka R."/>
            <person name="Sugimoto N."/>
            <person name="Sugita M."/>
            <person name="Sumikawa N."/>
            <person name="Tanurdzic M."/>
            <person name="Theissen G."/>
            <person name="Ulvskov P."/>
            <person name="Wakazuki S."/>
            <person name="Weng J.K."/>
            <person name="Willats W.W."/>
            <person name="Wipf D."/>
            <person name="Wolf P.G."/>
            <person name="Yang L."/>
            <person name="Zimmer A.D."/>
            <person name="Zhu Q."/>
            <person name="Mitros T."/>
            <person name="Hellsten U."/>
            <person name="Loque D."/>
            <person name="Otillar R."/>
            <person name="Salamov A."/>
            <person name="Schmutz J."/>
            <person name="Shapiro H."/>
            <person name="Lindquist E."/>
            <person name="Lucas S."/>
            <person name="Rokhsar D."/>
            <person name="Grigoriev I.V."/>
        </authorList>
    </citation>
    <scope>NUCLEOTIDE SEQUENCE [LARGE SCALE GENOMIC DNA]</scope>
</reference>
<dbReference type="GO" id="GO:0009099">
    <property type="term" value="P:L-valine biosynthetic process"/>
    <property type="evidence" value="ECO:0007669"/>
    <property type="project" value="UniProtKB-UniPathway"/>
</dbReference>
<dbReference type="Gene3D" id="3.50.30.80">
    <property type="entry name" value="IlvD/EDD C-terminal domain-like"/>
    <property type="match status" value="1"/>
</dbReference>
<dbReference type="InterPro" id="IPR020558">
    <property type="entry name" value="DiOHA_6PGluconate_deHydtase_CS"/>
</dbReference>
<evidence type="ECO:0000259" key="19">
    <source>
        <dbReference type="Pfam" id="PF24877"/>
    </source>
</evidence>
<dbReference type="InterPro" id="IPR037237">
    <property type="entry name" value="IlvD/EDD_N"/>
</dbReference>
<dbReference type="NCBIfam" id="NF002068">
    <property type="entry name" value="PRK00911.1"/>
    <property type="match status" value="1"/>
</dbReference>